<proteinExistence type="predicted"/>
<dbReference type="Proteomes" id="UP000190367">
    <property type="component" value="Unassembled WGS sequence"/>
</dbReference>
<sequence length="35" mass="4075">MTITVRINSYFCLIAFQQATGHYLSGYFSNSYFTE</sequence>
<dbReference type="AlphaFoldDB" id="A0A1T4T1U7"/>
<accession>A0A1T4T1U7</accession>
<organism evidence="1 2">
    <name type="scientific">Chitinophaga eiseniae</name>
    <dbReference type="NCBI Taxonomy" id="634771"/>
    <lineage>
        <taxon>Bacteria</taxon>
        <taxon>Pseudomonadati</taxon>
        <taxon>Bacteroidota</taxon>
        <taxon>Chitinophagia</taxon>
        <taxon>Chitinophagales</taxon>
        <taxon>Chitinophagaceae</taxon>
        <taxon>Chitinophaga</taxon>
    </lineage>
</organism>
<reference evidence="2" key="1">
    <citation type="submission" date="2017-02" db="EMBL/GenBank/DDBJ databases">
        <authorList>
            <person name="Varghese N."/>
            <person name="Submissions S."/>
        </authorList>
    </citation>
    <scope>NUCLEOTIDE SEQUENCE [LARGE SCALE GENOMIC DNA]</scope>
    <source>
        <strain evidence="2">DSM 22224</strain>
    </source>
</reference>
<gene>
    <name evidence="1" type="ORF">SAMN04488128_103959</name>
</gene>
<evidence type="ECO:0000313" key="2">
    <source>
        <dbReference type="Proteomes" id="UP000190367"/>
    </source>
</evidence>
<dbReference type="STRING" id="634771.SAMN04488128_103959"/>
<keyword evidence="2" id="KW-1185">Reference proteome</keyword>
<protein>
    <submittedName>
        <fullName evidence="1">Uncharacterized protein</fullName>
    </submittedName>
</protein>
<name>A0A1T4T1U7_9BACT</name>
<evidence type="ECO:0000313" key="1">
    <source>
        <dbReference type="EMBL" id="SKA34148.1"/>
    </source>
</evidence>
<dbReference type="EMBL" id="FUWZ01000003">
    <property type="protein sequence ID" value="SKA34148.1"/>
    <property type="molecule type" value="Genomic_DNA"/>
</dbReference>